<dbReference type="PANTHER" id="PTHR24291:SF50">
    <property type="entry name" value="BIFUNCTIONAL ALBAFLAVENONE MONOOXYGENASE_TERPENE SYNTHASE"/>
    <property type="match status" value="1"/>
</dbReference>
<dbReference type="PROSITE" id="PS00778">
    <property type="entry name" value="HIS_ACID_PHOSPHAT_2"/>
    <property type="match status" value="1"/>
</dbReference>
<comment type="cofactor">
    <cofactor evidence="7">
        <name>heme</name>
        <dbReference type="ChEBI" id="CHEBI:30413"/>
    </cofactor>
</comment>
<keyword evidence="4 8" id="KW-0560">Oxidoreductase</keyword>
<protein>
    <submittedName>
        <fullName evidence="9">Cytochrome P450-dit2</fullName>
    </submittedName>
</protein>
<name>A0A367JKV9_RHIST</name>
<evidence type="ECO:0000313" key="10">
    <source>
        <dbReference type="Proteomes" id="UP000253551"/>
    </source>
</evidence>
<comment type="caution">
    <text evidence="9">The sequence shown here is derived from an EMBL/GenBank/DDBJ whole genome shotgun (WGS) entry which is preliminary data.</text>
</comment>
<dbReference type="InterPro" id="IPR033379">
    <property type="entry name" value="Acid_Pase_AS"/>
</dbReference>
<reference evidence="9 10" key="1">
    <citation type="journal article" date="2018" name="G3 (Bethesda)">
        <title>Phylogenetic and Phylogenomic Definition of Rhizopus Species.</title>
        <authorList>
            <person name="Gryganskyi A.P."/>
            <person name="Golan J."/>
            <person name="Dolatabadi S."/>
            <person name="Mondo S."/>
            <person name="Robb S."/>
            <person name="Idnurm A."/>
            <person name="Muszewska A."/>
            <person name="Steczkiewicz K."/>
            <person name="Masonjones S."/>
            <person name="Liao H.L."/>
            <person name="Gajdeczka M.T."/>
            <person name="Anike F."/>
            <person name="Vuek A."/>
            <person name="Anishchenko I.M."/>
            <person name="Voigt K."/>
            <person name="de Hoog G.S."/>
            <person name="Smith M.E."/>
            <person name="Heitman J."/>
            <person name="Vilgalys R."/>
            <person name="Stajich J.E."/>
        </authorList>
    </citation>
    <scope>NUCLEOTIDE SEQUENCE [LARGE SCALE GENOMIC DNA]</scope>
    <source>
        <strain evidence="9 10">LSU 92-RS-03</strain>
    </source>
</reference>
<organism evidence="9 10">
    <name type="scientific">Rhizopus stolonifer</name>
    <name type="common">Rhizopus nigricans</name>
    <dbReference type="NCBI Taxonomy" id="4846"/>
    <lineage>
        <taxon>Eukaryota</taxon>
        <taxon>Fungi</taxon>
        <taxon>Fungi incertae sedis</taxon>
        <taxon>Mucoromycota</taxon>
        <taxon>Mucoromycotina</taxon>
        <taxon>Mucoromycetes</taxon>
        <taxon>Mucorales</taxon>
        <taxon>Mucorineae</taxon>
        <taxon>Rhizopodaceae</taxon>
        <taxon>Rhizopus</taxon>
    </lineage>
</organism>
<feature type="binding site" description="axial binding residue" evidence="7">
    <location>
        <position position="473"/>
    </location>
    <ligand>
        <name>heme</name>
        <dbReference type="ChEBI" id="CHEBI:30413"/>
    </ligand>
    <ligandPart>
        <name>Fe</name>
        <dbReference type="ChEBI" id="CHEBI:18248"/>
    </ligandPart>
</feature>
<keyword evidence="3 7" id="KW-0479">Metal-binding</keyword>
<evidence type="ECO:0000256" key="8">
    <source>
        <dbReference type="RuleBase" id="RU000461"/>
    </source>
</evidence>
<accession>A0A367JKV9</accession>
<dbReference type="OrthoDB" id="1470350at2759"/>
<keyword evidence="10" id="KW-1185">Reference proteome</keyword>
<evidence type="ECO:0000256" key="1">
    <source>
        <dbReference type="ARBA" id="ARBA00010617"/>
    </source>
</evidence>
<dbReference type="STRING" id="4846.A0A367JKV9"/>
<sequence>MSLLQSYSVIKQTLGSYALALSRLSQKNKSIAIRTAVILTLAYVLQERILKPPKRLRHLPYVNYFQFLKFVFNKQSTFDYAQKNILPIINQKDSDGVYMRPGNQGWDIMIANPDYAKQVLFKHDMFPKMDLLKGVEGTLLYKFSGGPNIFIANGHDWRAQRTVVSPAFHRSMPIRMFGELAISLFKTMDRMSETIEVTGLIRRYTLDAIGKAGFGFDFNATVDPKSKWVEIYDSINDGLQDPLFFMFPSFDHQWLWLFPKRKAIHDKLDIFLKMMDNVITTKRKDIRQGKVTNDNLEEHEKDILTLMIEAEERGEGILTDTDLKSNLCFFFLAGHDTTLNALSLAIYYLAIHPEIQQRAREEAMHILGKEPVDIAPTLEQTKEMTFINQIIKETLRIHPTAPQVVPRITQQDSVFGDKFIPKGSRVSVDIYCMHHYNKVWPDAETFNPDRFSGNEHTQHGISWLSFSSGARQCLGMNFSLAEQRVVLSML</sequence>
<gene>
    <name evidence="9" type="primary">DIT2_1</name>
    <name evidence="9" type="ORF">CU098_001090</name>
</gene>
<evidence type="ECO:0000313" key="9">
    <source>
        <dbReference type="EMBL" id="RCH90580.1"/>
    </source>
</evidence>
<keyword evidence="2 7" id="KW-0349">Heme</keyword>
<dbReference type="EMBL" id="PJQM01003134">
    <property type="protein sequence ID" value="RCH90580.1"/>
    <property type="molecule type" value="Genomic_DNA"/>
</dbReference>
<evidence type="ECO:0000256" key="5">
    <source>
        <dbReference type="ARBA" id="ARBA00023004"/>
    </source>
</evidence>
<dbReference type="GO" id="GO:0004497">
    <property type="term" value="F:monooxygenase activity"/>
    <property type="evidence" value="ECO:0007669"/>
    <property type="project" value="UniProtKB-KW"/>
</dbReference>
<dbReference type="PROSITE" id="PS00086">
    <property type="entry name" value="CYTOCHROME_P450"/>
    <property type="match status" value="1"/>
</dbReference>
<feature type="non-terminal residue" evidence="9">
    <location>
        <position position="490"/>
    </location>
</feature>
<keyword evidence="6 8" id="KW-0503">Monooxygenase</keyword>
<dbReference type="Proteomes" id="UP000253551">
    <property type="component" value="Unassembled WGS sequence"/>
</dbReference>
<dbReference type="Gene3D" id="1.10.630.10">
    <property type="entry name" value="Cytochrome P450"/>
    <property type="match status" value="1"/>
</dbReference>
<dbReference type="PRINTS" id="PR00463">
    <property type="entry name" value="EP450I"/>
</dbReference>
<dbReference type="InterPro" id="IPR036396">
    <property type="entry name" value="Cyt_P450_sf"/>
</dbReference>
<dbReference type="GO" id="GO:0016705">
    <property type="term" value="F:oxidoreductase activity, acting on paired donors, with incorporation or reduction of molecular oxygen"/>
    <property type="evidence" value="ECO:0007669"/>
    <property type="project" value="InterPro"/>
</dbReference>
<evidence type="ECO:0000256" key="2">
    <source>
        <dbReference type="ARBA" id="ARBA00022617"/>
    </source>
</evidence>
<keyword evidence="5 7" id="KW-0408">Iron</keyword>
<proteinExistence type="inferred from homology"/>
<dbReference type="InterPro" id="IPR002401">
    <property type="entry name" value="Cyt_P450_E_grp-I"/>
</dbReference>
<dbReference type="Pfam" id="PF00067">
    <property type="entry name" value="p450"/>
    <property type="match status" value="1"/>
</dbReference>
<evidence type="ECO:0000256" key="4">
    <source>
        <dbReference type="ARBA" id="ARBA00023002"/>
    </source>
</evidence>
<dbReference type="GO" id="GO:0005506">
    <property type="term" value="F:iron ion binding"/>
    <property type="evidence" value="ECO:0007669"/>
    <property type="project" value="InterPro"/>
</dbReference>
<dbReference type="InterPro" id="IPR050196">
    <property type="entry name" value="Cytochrome_P450_Monoox"/>
</dbReference>
<dbReference type="GO" id="GO:0020037">
    <property type="term" value="F:heme binding"/>
    <property type="evidence" value="ECO:0007669"/>
    <property type="project" value="InterPro"/>
</dbReference>
<dbReference type="AlphaFoldDB" id="A0A367JKV9"/>
<comment type="similarity">
    <text evidence="1 8">Belongs to the cytochrome P450 family.</text>
</comment>
<evidence type="ECO:0000256" key="7">
    <source>
        <dbReference type="PIRSR" id="PIRSR602401-1"/>
    </source>
</evidence>
<dbReference type="PRINTS" id="PR00385">
    <property type="entry name" value="P450"/>
</dbReference>
<evidence type="ECO:0000256" key="6">
    <source>
        <dbReference type="ARBA" id="ARBA00023033"/>
    </source>
</evidence>
<dbReference type="InterPro" id="IPR017972">
    <property type="entry name" value="Cyt_P450_CS"/>
</dbReference>
<dbReference type="PANTHER" id="PTHR24291">
    <property type="entry name" value="CYTOCHROME P450 FAMILY 4"/>
    <property type="match status" value="1"/>
</dbReference>
<dbReference type="InterPro" id="IPR001128">
    <property type="entry name" value="Cyt_P450"/>
</dbReference>
<evidence type="ECO:0000256" key="3">
    <source>
        <dbReference type="ARBA" id="ARBA00022723"/>
    </source>
</evidence>
<dbReference type="SUPFAM" id="SSF48264">
    <property type="entry name" value="Cytochrome P450"/>
    <property type="match status" value="1"/>
</dbReference>